<proteinExistence type="predicted"/>
<dbReference type="PANTHER" id="PTHR38813">
    <property type="match status" value="1"/>
</dbReference>
<sequence>MYSVKPKNVNRFRHDYARLSPKERERVRCALEELAENPRPPGCICLEKNYYRLRVGDIRILYQIFDAEKLVLIGAVSRRNEKTYKDWKQYFK</sequence>
<dbReference type="Pfam" id="PF05016">
    <property type="entry name" value="ParE_toxin"/>
    <property type="match status" value="1"/>
</dbReference>
<dbReference type="STRING" id="698762.SAMN00808754_2203"/>
<dbReference type="SUPFAM" id="SSF143011">
    <property type="entry name" value="RelE-like"/>
    <property type="match status" value="1"/>
</dbReference>
<dbReference type="InterPro" id="IPR007712">
    <property type="entry name" value="RelE/ParE_toxin"/>
</dbReference>
<gene>
    <name evidence="2" type="ORF">SAMN00808754_2203</name>
</gene>
<evidence type="ECO:0000313" key="2">
    <source>
        <dbReference type="EMBL" id="SMB98209.1"/>
    </source>
</evidence>
<reference evidence="2 3" key="1">
    <citation type="submission" date="2017-04" db="EMBL/GenBank/DDBJ databases">
        <authorList>
            <person name="Afonso C.L."/>
            <person name="Miller P.J."/>
            <person name="Scott M.A."/>
            <person name="Spackman E."/>
            <person name="Goraichik I."/>
            <person name="Dimitrov K.M."/>
            <person name="Suarez D.L."/>
            <person name="Swayne D.E."/>
        </authorList>
    </citation>
    <scope>NUCLEOTIDE SEQUENCE [LARGE SCALE GENOMIC DNA]</scope>
    <source>
        <strain evidence="2 3">ToBE</strain>
    </source>
</reference>
<evidence type="ECO:0000313" key="3">
    <source>
        <dbReference type="Proteomes" id="UP000192569"/>
    </source>
</evidence>
<dbReference type="PANTHER" id="PTHR38813:SF1">
    <property type="entry name" value="TOXIN RELE1-RELATED"/>
    <property type="match status" value="1"/>
</dbReference>
<protein>
    <submittedName>
        <fullName evidence="2">mRNA interferase RelE/StbE</fullName>
    </submittedName>
</protein>
<organism evidence="2 3">
    <name type="scientific">Thermanaeromonas toyohensis ToBE</name>
    <dbReference type="NCBI Taxonomy" id="698762"/>
    <lineage>
        <taxon>Bacteria</taxon>
        <taxon>Bacillati</taxon>
        <taxon>Bacillota</taxon>
        <taxon>Clostridia</taxon>
        <taxon>Neomoorellales</taxon>
        <taxon>Neomoorellaceae</taxon>
        <taxon>Thermanaeromonas</taxon>
    </lineage>
</organism>
<dbReference type="OrthoDB" id="9805098at2"/>
<dbReference type="EMBL" id="LT838272">
    <property type="protein sequence ID" value="SMB98209.1"/>
    <property type="molecule type" value="Genomic_DNA"/>
</dbReference>
<dbReference type="AlphaFoldDB" id="A0A1W1VXU0"/>
<name>A0A1W1VXU0_9FIRM</name>
<evidence type="ECO:0000256" key="1">
    <source>
        <dbReference type="ARBA" id="ARBA00022649"/>
    </source>
</evidence>
<dbReference type="InterPro" id="IPR052747">
    <property type="entry name" value="TA_system_RelE_toxin"/>
</dbReference>
<dbReference type="Gene3D" id="3.30.2310.20">
    <property type="entry name" value="RelE-like"/>
    <property type="match status" value="1"/>
</dbReference>
<dbReference type="Proteomes" id="UP000192569">
    <property type="component" value="Chromosome I"/>
</dbReference>
<dbReference type="RefSeq" id="WP_084665764.1">
    <property type="nucleotide sequence ID" value="NZ_LT838272.1"/>
</dbReference>
<dbReference type="InterPro" id="IPR035093">
    <property type="entry name" value="RelE/ParE_toxin_dom_sf"/>
</dbReference>
<keyword evidence="3" id="KW-1185">Reference proteome</keyword>
<keyword evidence="1" id="KW-1277">Toxin-antitoxin system</keyword>
<accession>A0A1W1VXU0</accession>